<dbReference type="Proteomes" id="UP000278756">
    <property type="component" value="Chromosome 1"/>
</dbReference>
<dbReference type="EC" id="3.1.2.6" evidence="7"/>
<dbReference type="Gene3D" id="3.60.15.10">
    <property type="entry name" value="Ribonuclease Z/Hydroxyacylglutathione hydrolase-like"/>
    <property type="match status" value="1"/>
</dbReference>
<dbReference type="PANTHER" id="PTHR43705:SF1">
    <property type="entry name" value="HYDROXYACYLGLUTATHIONE HYDROLASE GLOB"/>
    <property type="match status" value="1"/>
</dbReference>
<name>A0A3G9FWX3_9CAUL</name>
<reference evidence="10" key="2">
    <citation type="journal article" date="2017" name="Plant Physiol. Biochem.">
        <title>Differential oxidative and antioxidative response of duckweed Lemna minor toward plant growth promoting/inhibiting bacteria.</title>
        <authorList>
            <person name="Ishizawa H."/>
            <person name="Kuroda M."/>
            <person name="Morikawa M."/>
            <person name="Ike M."/>
        </authorList>
    </citation>
    <scope>NUCLEOTIDE SEQUENCE [LARGE SCALE GENOMIC DNA]</scope>
    <source>
        <strain evidence="10">M6</strain>
    </source>
</reference>
<dbReference type="Pfam" id="PF00753">
    <property type="entry name" value="Lactamase_B"/>
    <property type="match status" value="1"/>
</dbReference>
<organism evidence="9 10">
    <name type="scientific">Asticcacaulis excentricus</name>
    <dbReference type="NCBI Taxonomy" id="78587"/>
    <lineage>
        <taxon>Bacteria</taxon>
        <taxon>Pseudomonadati</taxon>
        <taxon>Pseudomonadota</taxon>
        <taxon>Alphaproteobacteria</taxon>
        <taxon>Caulobacterales</taxon>
        <taxon>Caulobacteraceae</taxon>
        <taxon>Asticcacaulis</taxon>
    </lineage>
</organism>
<feature type="binding site" evidence="7">
    <location>
        <position position="133"/>
    </location>
    <ligand>
        <name>Zn(2+)</name>
        <dbReference type="ChEBI" id="CHEBI:29105"/>
        <label>1</label>
    </ligand>
</feature>
<keyword evidence="6 7" id="KW-0862">Zinc</keyword>
<dbReference type="InterPro" id="IPR050110">
    <property type="entry name" value="Glyoxalase_II_hydrolase"/>
</dbReference>
<dbReference type="PANTHER" id="PTHR43705">
    <property type="entry name" value="HYDROXYACYLGLUTATHIONE HYDROLASE"/>
    <property type="match status" value="1"/>
</dbReference>
<dbReference type="GO" id="GO:0004416">
    <property type="term" value="F:hydroxyacylglutathione hydrolase activity"/>
    <property type="evidence" value="ECO:0007669"/>
    <property type="project" value="UniProtKB-UniRule"/>
</dbReference>
<dbReference type="HAMAP" id="MF_01374">
    <property type="entry name" value="Glyoxalase_2"/>
    <property type="match status" value="1"/>
</dbReference>
<comment type="subunit">
    <text evidence="7">Monomer.</text>
</comment>
<evidence type="ECO:0000256" key="5">
    <source>
        <dbReference type="ARBA" id="ARBA00022801"/>
    </source>
</evidence>
<evidence type="ECO:0000313" key="10">
    <source>
        <dbReference type="Proteomes" id="UP000278756"/>
    </source>
</evidence>
<feature type="binding site" evidence="7">
    <location>
        <position position="133"/>
    </location>
    <ligand>
        <name>Zn(2+)</name>
        <dbReference type="ChEBI" id="CHEBI:29105"/>
        <label>2</label>
    </ligand>
</feature>
<evidence type="ECO:0000256" key="1">
    <source>
        <dbReference type="ARBA" id="ARBA00001623"/>
    </source>
</evidence>
<keyword evidence="4 7" id="KW-0479">Metal-binding</keyword>
<comment type="catalytic activity">
    <reaction evidence="1 7">
        <text>an S-(2-hydroxyacyl)glutathione + H2O = a 2-hydroxy carboxylate + glutathione + H(+)</text>
        <dbReference type="Rhea" id="RHEA:21864"/>
        <dbReference type="ChEBI" id="CHEBI:15377"/>
        <dbReference type="ChEBI" id="CHEBI:15378"/>
        <dbReference type="ChEBI" id="CHEBI:57925"/>
        <dbReference type="ChEBI" id="CHEBI:58896"/>
        <dbReference type="ChEBI" id="CHEBI:71261"/>
        <dbReference type="EC" id="3.1.2.6"/>
    </reaction>
</comment>
<feature type="binding site" evidence="7">
    <location>
        <position position="171"/>
    </location>
    <ligand>
        <name>Zn(2+)</name>
        <dbReference type="ChEBI" id="CHEBI:29105"/>
        <label>2</label>
    </ligand>
</feature>
<proteinExistence type="inferred from homology"/>
<dbReference type="Pfam" id="PF16123">
    <property type="entry name" value="HAGH_C"/>
    <property type="match status" value="1"/>
</dbReference>
<gene>
    <name evidence="7" type="primary">gloB</name>
    <name evidence="9" type="ORF">EM6_0128</name>
</gene>
<dbReference type="SMART" id="SM00849">
    <property type="entry name" value="Lactamase_B"/>
    <property type="match status" value="1"/>
</dbReference>
<keyword evidence="5 7" id="KW-0378">Hydrolase</keyword>
<evidence type="ECO:0000259" key="8">
    <source>
        <dbReference type="SMART" id="SM00849"/>
    </source>
</evidence>
<feature type="binding site" evidence="7">
    <location>
        <position position="61"/>
    </location>
    <ligand>
        <name>Zn(2+)</name>
        <dbReference type="ChEBI" id="CHEBI:29105"/>
        <label>2</label>
    </ligand>
</feature>
<dbReference type="PIRSF" id="PIRSF005457">
    <property type="entry name" value="Glx"/>
    <property type="match status" value="1"/>
</dbReference>
<dbReference type="InterPro" id="IPR017782">
    <property type="entry name" value="Hydroxyacylglutathione_Hdrlase"/>
</dbReference>
<dbReference type="InterPro" id="IPR001279">
    <property type="entry name" value="Metallo-B-lactamas"/>
</dbReference>
<accession>A0A3G9FWX3</accession>
<comment type="cofactor">
    <cofactor evidence="7">
        <name>Zn(2+)</name>
        <dbReference type="ChEBI" id="CHEBI:29105"/>
    </cofactor>
    <text evidence="7">Binds 2 Zn(2+) ions per subunit.</text>
</comment>
<feature type="domain" description="Metallo-beta-lactamase" evidence="8">
    <location>
        <begin position="14"/>
        <end position="171"/>
    </location>
</feature>
<reference evidence="10" key="1">
    <citation type="journal article" date="2017" name="Biotechnol. Biofuels">
        <title>Evaluation of environmental bacterial communities as a factor affecting the growth of duckweed Lemna minor.</title>
        <authorList>
            <person name="Ishizawa H."/>
            <person name="Kuroda M."/>
            <person name="Morikawa M."/>
            <person name="Ike M."/>
        </authorList>
    </citation>
    <scope>NUCLEOTIDE SEQUENCE [LARGE SCALE GENOMIC DNA]</scope>
    <source>
        <strain evidence="10">M6</strain>
    </source>
</reference>
<dbReference type="AlphaFoldDB" id="A0A3G9FWX3"/>
<dbReference type="UniPathway" id="UPA00619">
    <property type="reaction ID" value="UER00676"/>
</dbReference>
<comment type="function">
    <text evidence="7">Thiolesterase that catalyzes the hydrolysis of S-D-lactoyl-glutathione to form glutathione and D-lactic acid.</text>
</comment>
<feature type="binding site" evidence="7">
    <location>
        <position position="59"/>
    </location>
    <ligand>
        <name>Zn(2+)</name>
        <dbReference type="ChEBI" id="CHEBI:29105"/>
        <label>1</label>
    </ligand>
</feature>
<comment type="similarity">
    <text evidence="3 7">Belongs to the metallo-beta-lactamase superfamily. Glyoxalase II family.</text>
</comment>
<dbReference type="NCBIfam" id="TIGR03413">
    <property type="entry name" value="GSH_gloB"/>
    <property type="match status" value="1"/>
</dbReference>
<comment type="pathway">
    <text evidence="2 7">Secondary metabolite metabolism; methylglyoxal degradation; (R)-lactate from methylglyoxal: step 2/2.</text>
</comment>
<dbReference type="GO" id="GO:0019243">
    <property type="term" value="P:methylglyoxal catabolic process to D-lactate via S-lactoyl-glutathione"/>
    <property type="evidence" value="ECO:0007669"/>
    <property type="project" value="UniProtKB-UniRule"/>
</dbReference>
<dbReference type="GO" id="GO:0046872">
    <property type="term" value="F:metal ion binding"/>
    <property type="evidence" value="ECO:0007669"/>
    <property type="project" value="UniProtKB-KW"/>
</dbReference>
<dbReference type="InterPro" id="IPR035680">
    <property type="entry name" value="Clx_II_MBL"/>
</dbReference>
<dbReference type="InterPro" id="IPR032282">
    <property type="entry name" value="HAGH_C"/>
</dbReference>
<dbReference type="CDD" id="cd07723">
    <property type="entry name" value="hydroxyacylglutathione_hydrolase_MBL-fold"/>
    <property type="match status" value="1"/>
</dbReference>
<evidence type="ECO:0000256" key="2">
    <source>
        <dbReference type="ARBA" id="ARBA00004963"/>
    </source>
</evidence>
<evidence type="ECO:0000256" key="4">
    <source>
        <dbReference type="ARBA" id="ARBA00022723"/>
    </source>
</evidence>
<dbReference type="EMBL" id="AP018827">
    <property type="protein sequence ID" value="BBF79560.1"/>
    <property type="molecule type" value="Genomic_DNA"/>
</dbReference>
<feature type="binding site" evidence="7">
    <location>
        <position position="114"/>
    </location>
    <ligand>
        <name>Zn(2+)</name>
        <dbReference type="ChEBI" id="CHEBI:29105"/>
        <label>1</label>
    </ligand>
</feature>
<protein>
    <recommendedName>
        <fullName evidence="7">Hydroxyacylglutathione hydrolase</fullName>
        <ecNumber evidence="7">3.1.2.6</ecNumber>
    </recommendedName>
    <alternativeName>
        <fullName evidence="7">Glyoxalase II</fullName>
        <shortName evidence="7">Glx II</shortName>
    </alternativeName>
</protein>
<dbReference type="InterPro" id="IPR036866">
    <property type="entry name" value="RibonucZ/Hydroxyglut_hydro"/>
</dbReference>
<feature type="binding site" evidence="7">
    <location>
        <position position="57"/>
    </location>
    <ligand>
        <name>Zn(2+)</name>
        <dbReference type="ChEBI" id="CHEBI:29105"/>
        <label>1</label>
    </ligand>
</feature>
<feature type="binding site" evidence="7">
    <location>
        <position position="62"/>
    </location>
    <ligand>
        <name>Zn(2+)</name>
        <dbReference type="ChEBI" id="CHEBI:29105"/>
        <label>2</label>
    </ligand>
</feature>
<dbReference type="SUPFAM" id="SSF56281">
    <property type="entry name" value="Metallo-hydrolase/oxidoreductase"/>
    <property type="match status" value="1"/>
</dbReference>
<dbReference type="OrthoDB" id="9802248at2"/>
<evidence type="ECO:0000256" key="6">
    <source>
        <dbReference type="ARBA" id="ARBA00022833"/>
    </source>
</evidence>
<sequence length="248" mass="26876">MSALQIHQFPALNDNYGFVVRDQASGQVACIDTPDAEAVTAALTVQGWGLDYILNTHWHPDHTGGNAALKDRYGCLIYGPEEVRKAAPLDQVLVGGDTFALGQTVFDVLDLKGHTLGHIGYSAPSENVAFVGDTLFALGCGRLFEGSAEDMWGSLQRLLALDSQTTLYCAHEYTLSNLKFAESLGVFPALEARGADIRARRARGEPTVPMRLADEIATNPFVVYPLRESGFAAQAVKFGEIRAAKDRF</sequence>
<evidence type="ECO:0000256" key="7">
    <source>
        <dbReference type="HAMAP-Rule" id="MF_01374"/>
    </source>
</evidence>
<evidence type="ECO:0000313" key="9">
    <source>
        <dbReference type="EMBL" id="BBF79560.1"/>
    </source>
</evidence>
<dbReference type="RefSeq" id="WP_126419559.1">
    <property type="nucleotide sequence ID" value="NZ_AP018827.1"/>
</dbReference>
<evidence type="ECO:0000256" key="3">
    <source>
        <dbReference type="ARBA" id="ARBA00006759"/>
    </source>
</evidence>